<sequence>MQQECVRRLPPRRGALGAPVAFGGQGRASGAVRCGRDGAVALSVSVPVGVGLQARAGALCRISGMQREWVRGSPPRHTGKGSRVRAEVTRRSRA</sequence>
<protein>
    <submittedName>
        <fullName evidence="2">Uncharacterized protein</fullName>
    </submittedName>
</protein>
<organism evidence="2 3">
    <name type="scientific">Pleurodeles waltl</name>
    <name type="common">Iberian ribbed newt</name>
    <dbReference type="NCBI Taxonomy" id="8319"/>
    <lineage>
        <taxon>Eukaryota</taxon>
        <taxon>Metazoa</taxon>
        <taxon>Chordata</taxon>
        <taxon>Craniata</taxon>
        <taxon>Vertebrata</taxon>
        <taxon>Euteleostomi</taxon>
        <taxon>Amphibia</taxon>
        <taxon>Batrachia</taxon>
        <taxon>Caudata</taxon>
        <taxon>Salamandroidea</taxon>
        <taxon>Salamandridae</taxon>
        <taxon>Pleurodelinae</taxon>
        <taxon>Pleurodeles</taxon>
    </lineage>
</organism>
<keyword evidence="3" id="KW-1185">Reference proteome</keyword>
<evidence type="ECO:0000313" key="2">
    <source>
        <dbReference type="EMBL" id="KAJ1188747.1"/>
    </source>
</evidence>
<accession>A0AAV7UMA8</accession>
<feature type="compositionally biased region" description="Basic and acidic residues" evidence="1">
    <location>
        <begin position="84"/>
        <end position="94"/>
    </location>
</feature>
<name>A0AAV7UMA8_PLEWA</name>
<evidence type="ECO:0000256" key="1">
    <source>
        <dbReference type="SAM" id="MobiDB-lite"/>
    </source>
</evidence>
<comment type="caution">
    <text evidence="2">The sequence shown here is derived from an EMBL/GenBank/DDBJ whole genome shotgun (WGS) entry which is preliminary data.</text>
</comment>
<dbReference type="Proteomes" id="UP001066276">
    <property type="component" value="Chromosome 3_1"/>
</dbReference>
<dbReference type="EMBL" id="JANPWB010000005">
    <property type="protein sequence ID" value="KAJ1188747.1"/>
    <property type="molecule type" value="Genomic_DNA"/>
</dbReference>
<reference evidence="2" key="1">
    <citation type="journal article" date="2022" name="bioRxiv">
        <title>Sequencing and chromosome-scale assembly of the giantPleurodeles waltlgenome.</title>
        <authorList>
            <person name="Brown T."/>
            <person name="Elewa A."/>
            <person name="Iarovenko S."/>
            <person name="Subramanian E."/>
            <person name="Araus A.J."/>
            <person name="Petzold A."/>
            <person name="Susuki M."/>
            <person name="Suzuki K.-i.T."/>
            <person name="Hayashi T."/>
            <person name="Toyoda A."/>
            <person name="Oliveira C."/>
            <person name="Osipova E."/>
            <person name="Leigh N.D."/>
            <person name="Simon A."/>
            <person name="Yun M.H."/>
        </authorList>
    </citation>
    <scope>NUCLEOTIDE SEQUENCE</scope>
    <source>
        <strain evidence="2">20211129_DDA</strain>
        <tissue evidence="2">Liver</tissue>
    </source>
</reference>
<gene>
    <name evidence="2" type="ORF">NDU88_005504</name>
</gene>
<dbReference type="AlphaFoldDB" id="A0AAV7UMA8"/>
<proteinExistence type="predicted"/>
<feature type="region of interest" description="Disordered" evidence="1">
    <location>
        <begin position="70"/>
        <end position="94"/>
    </location>
</feature>
<evidence type="ECO:0000313" key="3">
    <source>
        <dbReference type="Proteomes" id="UP001066276"/>
    </source>
</evidence>